<name>A0AAV7PQT1_PLEWA</name>
<protein>
    <submittedName>
        <fullName evidence="1">Uncharacterized protein</fullName>
    </submittedName>
</protein>
<dbReference type="EMBL" id="JANPWB010000011">
    <property type="protein sequence ID" value="KAJ1130598.1"/>
    <property type="molecule type" value="Genomic_DNA"/>
</dbReference>
<organism evidence="1 2">
    <name type="scientific">Pleurodeles waltl</name>
    <name type="common">Iberian ribbed newt</name>
    <dbReference type="NCBI Taxonomy" id="8319"/>
    <lineage>
        <taxon>Eukaryota</taxon>
        <taxon>Metazoa</taxon>
        <taxon>Chordata</taxon>
        <taxon>Craniata</taxon>
        <taxon>Vertebrata</taxon>
        <taxon>Euteleostomi</taxon>
        <taxon>Amphibia</taxon>
        <taxon>Batrachia</taxon>
        <taxon>Caudata</taxon>
        <taxon>Salamandroidea</taxon>
        <taxon>Salamandridae</taxon>
        <taxon>Pleurodelinae</taxon>
        <taxon>Pleurodeles</taxon>
    </lineage>
</organism>
<evidence type="ECO:0000313" key="1">
    <source>
        <dbReference type="EMBL" id="KAJ1130598.1"/>
    </source>
</evidence>
<reference evidence="1" key="1">
    <citation type="journal article" date="2022" name="bioRxiv">
        <title>Sequencing and chromosome-scale assembly of the giantPleurodeles waltlgenome.</title>
        <authorList>
            <person name="Brown T."/>
            <person name="Elewa A."/>
            <person name="Iarovenko S."/>
            <person name="Subramanian E."/>
            <person name="Araus A.J."/>
            <person name="Petzold A."/>
            <person name="Susuki M."/>
            <person name="Suzuki K.-i.T."/>
            <person name="Hayashi T."/>
            <person name="Toyoda A."/>
            <person name="Oliveira C."/>
            <person name="Osipova E."/>
            <person name="Leigh N.D."/>
            <person name="Simon A."/>
            <person name="Yun M.H."/>
        </authorList>
    </citation>
    <scope>NUCLEOTIDE SEQUENCE</scope>
    <source>
        <strain evidence="1">20211129_DDA</strain>
        <tissue evidence="1">Liver</tissue>
    </source>
</reference>
<dbReference type="Gene3D" id="3.30.70.1820">
    <property type="entry name" value="L1 transposable element, RRM domain"/>
    <property type="match status" value="1"/>
</dbReference>
<proteinExistence type="predicted"/>
<dbReference type="AlphaFoldDB" id="A0AAV7PQT1"/>
<comment type="caution">
    <text evidence="1">The sequence shown here is derived from an EMBL/GenBank/DDBJ whole genome shotgun (WGS) entry which is preliminary data.</text>
</comment>
<evidence type="ECO:0000313" key="2">
    <source>
        <dbReference type="Proteomes" id="UP001066276"/>
    </source>
</evidence>
<sequence>MIAKNEDLEACSQHNNLRIRGIAETTEITRHDVFVENLLIELFGLQAFTETSVVKWLHRSLAPRSPIGVPPCPLTARLLNYRSRDMALRLACERSPVNYQESTLSFFPDFTKAVQDNWWKYADFKEYAQQTGLKYSIL</sequence>
<dbReference type="Proteomes" id="UP001066276">
    <property type="component" value="Chromosome 7"/>
</dbReference>
<keyword evidence="2" id="KW-1185">Reference proteome</keyword>
<accession>A0AAV7PQT1</accession>
<gene>
    <name evidence="1" type="ORF">NDU88_008949</name>
</gene>